<name>A0ABV7AE45_9RHOB</name>
<evidence type="ECO:0000313" key="2">
    <source>
        <dbReference type="EMBL" id="MFC2967445.1"/>
    </source>
</evidence>
<protein>
    <submittedName>
        <fullName evidence="2">PAS domain-containing protein</fullName>
    </submittedName>
</protein>
<sequence length="211" mass="22505">MRSDPLIQQVVGYWEALRAGRPAPLRAEVEPRGLEPARDRVFLAERIAPGTARLRRAGMALNEIMGMEVRGMPLSAFVAPPDRDAFAATIERVGAGPVRALLQLESLAGPGRPAIAAALALLPLVNDRDESPLLLGCLVCDGAIGLPPRRFSVLSCALIRYAVTAPATRVERPARRRPTATDPAAPETPKGLHEAPAPFTPSPPDLRLVKG</sequence>
<accession>A0ABV7AE45</accession>
<dbReference type="Pfam" id="PF07310">
    <property type="entry name" value="PAS_5"/>
    <property type="match status" value="1"/>
</dbReference>
<evidence type="ECO:0000256" key="1">
    <source>
        <dbReference type="SAM" id="MobiDB-lite"/>
    </source>
</evidence>
<dbReference type="RefSeq" id="WP_377832079.1">
    <property type="nucleotide sequence ID" value="NZ_JBHRSK010000004.1"/>
</dbReference>
<reference evidence="3" key="1">
    <citation type="journal article" date="2019" name="Int. J. Syst. Evol. Microbiol.">
        <title>The Global Catalogue of Microorganisms (GCM) 10K type strain sequencing project: providing services to taxonomists for standard genome sequencing and annotation.</title>
        <authorList>
            <consortium name="The Broad Institute Genomics Platform"/>
            <consortium name="The Broad Institute Genome Sequencing Center for Infectious Disease"/>
            <person name="Wu L."/>
            <person name="Ma J."/>
        </authorList>
    </citation>
    <scope>NUCLEOTIDE SEQUENCE [LARGE SCALE GENOMIC DNA]</scope>
    <source>
        <strain evidence="3">KCTC 62192</strain>
    </source>
</reference>
<evidence type="ECO:0000313" key="3">
    <source>
        <dbReference type="Proteomes" id="UP001595443"/>
    </source>
</evidence>
<organism evidence="2 3">
    <name type="scientific">Acidimangrovimonas pyrenivorans</name>
    <dbReference type="NCBI Taxonomy" id="2030798"/>
    <lineage>
        <taxon>Bacteria</taxon>
        <taxon>Pseudomonadati</taxon>
        <taxon>Pseudomonadota</taxon>
        <taxon>Alphaproteobacteria</taxon>
        <taxon>Rhodobacterales</taxon>
        <taxon>Paracoccaceae</taxon>
        <taxon>Acidimangrovimonas</taxon>
    </lineage>
</organism>
<proteinExistence type="predicted"/>
<keyword evidence="3" id="KW-1185">Reference proteome</keyword>
<gene>
    <name evidence="2" type="ORF">ACFOES_05005</name>
</gene>
<feature type="compositionally biased region" description="Low complexity" evidence="1">
    <location>
        <begin position="180"/>
        <end position="189"/>
    </location>
</feature>
<dbReference type="Proteomes" id="UP001595443">
    <property type="component" value="Unassembled WGS sequence"/>
</dbReference>
<comment type="caution">
    <text evidence="2">The sequence shown here is derived from an EMBL/GenBank/DDBJ whole genome shotgun (WGS) entry which is preliminary data.</text>
</comment>
<dbReference type="EMBL" id="JBHRSK010000004">
    <property type="protein sequence ID" value="MFC2967445.1"/>
    <property type="molecule type" value="Genomic_DNA"/>
</dbReference>
<dbReference type="InterPro" id="IPR009922">
    <property type="entry name" value="DUF1457"/>
</dbReference>
<feature type="region of interest" description="Disordered" evidence="1">
    <location>
        <begin position="170"/>
        <end position="211"/>
    </location>
</feature>